<dbReference type="Gene3D" id="1.10.40.30">
    <property type="entry name" value="Fumarase/aspartase (C-terminal domain)"/>
    <property type="match status" value="1"/>
</dbReference>
<dbReference type="AlphaFoldDB" id="A0A383CWU5"/>
<dbReference type="Pfam" id="PF10397">
    <property type="entry name" value="ADSL_C"/>
    <property type="match status" value="1"/>
</dbReference>
<name>A0A383CWU5_9ZZZZ</name>
<evidence type="ECO:0000256" key="1">
    <source>
        <dbReference type="ARBA" id="ARBA00023239"/>
    </source>
</evidence>
<feature type="non-terminal residue" evidence="3">
    <location>
        <position position="1"/>
    </location>
</feature>
<dbReference type="PANTHER" id="PTHR43172:SF1">
    <property type="entry name" value="ADENYLOSUCCINATE LYASE"/>
    <property type="match status" value="1"/>
</dbReference>
<sequence length="87" mass="10271">NLLNGLVFSQTLLLELIEKKGMDRQVAYDIVQKNSMTVWKTKENFLDVIKKDKRINGIISDSELKKLFNEKNYLKKIDYIFSKVFKV</sequence>
<evidence type="ECO:0000259" key="2">
    <source>
        <dbReference type="SMART" id="SM00998"/>
    </source>
</evidence>
<reference evidence="3" key="1">
    <citation type="submission" date="2018-05" db="EMBL/GenBank/DDBJ databases">
        <authorList>
            <person name="Lanie J.A."/>
            <person name="Ng W.-L."/>
            <person name="Kazmierczak K.M."/>
            <person name="Andrzejewski T.M."/>
            <person name="Davidsen T.M."/>
            <person name="Wayne K.J."/>
            <person name="Tettelin H."/>
            <person name="Glass J.I."/>
            <person name="Rusch D."/>
            <person name="Podicherti R."/>
            <person name="Tsui H.-C.T."/>
            <person name="Winkler M.E."/>
        </authorList>
    </citation>
    <scope>NUCLEOTIDE SEQUENCE</scope>
</reference>
<dbReference type="GO" id="GO:0004018">
    <property type="term" value="F:N6-(1,2-dicarboxyethyl)AMP AMP-lyase (fumarate-forming) activity"/>
    <property type="evidence" value="ECO:0007669"/>
    <property type="project" value="TreeGrafter"/>
</dbReference>
<keyword evidence="1" id="KW-0456">Lyase</keyword>
<dbReference type="EMBL" id="UINC01212264">
    <property type="protein sequence ID" value="SVE36510.1"/>
    <property type="molecule type" value="Genomic_DNA"/>
</dbReference>
<dbReference type="GO" id="GO:0005829">
    <property type="term" value="C:cytosol"/>
    <property type="evidence" value="ECO:0007669"/>
    <property type="project" value="TreeGrafter"/>
</dbReference>
<dbReference type="PANTHER" id="PTHR43172">
    <property type="entry name" value="ADENYLOSUCCINATE LYASE"/>
    <property type="match status" value="1"/>
</dbReference>
<feature type="domain" description="Adenylosuccinate lyase C-terminal" evidence="2">
    <location>
        <begin position="4"/>
        <end position="85"/>
    </location>
</feature>
<organism evidence="3">
    <name type="scientific">marine metagenome</name>
    <dbReference type="NCBI Taxonomy" id="408172"/>
    <lineage>
        <taxon>unclassified sequences</taxon>
        <taxon>metagenomes</taxon>
        <taxon>ecological metagenomes</taxon>
    </lineage>
</organism>
<protein>
    <recommendedName>
        <fullName evidence="2">Adenylosuccinate lyase C-terminal domain-containing protein</fullName>
    </recommendedName>
</protein>
<dbReference type="GO" id="GO:0044208">
    <property type="term" value="P:'de novo' AMP biosynthetic process"/>
    <property type="evidence" value="ECO:0007669"/>
    <property type="project" value="TreeGrafter"/>
</dbReference>
<dbReference type="InterPro" id="IPR019468">
    <property type="entry name" value="AdenyloSucc_lyase_C"/>
</dbReference>
<dbReference type="SMART" id="SM00998">
    <property type="entry name" value="ADSL_C"/>
    <property type="match status" value="1"/>
</dbReference>
<evidence type="ECO:0000313" key="3">
    <source>
        <dbReference type="EMBL" id="SVE36510.1"/>
    </source>
</evidence>
<dbReference type="SUPFAM" id="SSF48557">
    <property type="entry name" value="L-aspartase-like"/>
    <property type="match status" value="1"/>
</dbReference>
<accession>A0A383CWU5</accession>
<gene>
    <name evidence="3" type="ORF">METZ01_LOCUS489364</name>
</gene>
<dbReference type="InterPro" id="IPR008948">
    <property type="entry name" value="L-Aspartase-like"/>
</dbReference>
<dbReference type="GO" id="GO:0070626">
    <property type="term" value="F:(S)-2-(5-amino-1-(5-phospho-D-ribosyl)imidazole-4-carboxamido) succinate lyase (fumarate-forming) activity"/>
    <property type="evidence" value="ECO:0007669"/>
    <property type="project" value="TreeGrafter"/>
</dbReference>
<proteinExistence type="predicted"/>
<dbReference type="FunFam" id="1.10.40.30:FF:000007">
    <property type="entry name" value="Adenylosuccinate lyase"/>
    <property type="match status" value="1"/>
</dbReference>